<keyword evidence="2" id="KW-1185">Reference proteome</keyword>
<dbReference type="EMBL" id="BQNB010020723">
    <property type="protein sequence ID" value="GJT98950.1"/>
    <property type="molecule type" value="Genomic_DNA"/>
</dbReference>
<evidence type="ECO:0000313" key="1">
    <source>
        <dbReference type="EMBL" id="GJT98950.1"/>
    </source>
</evidence>
<protein>
    <submittedName>
        <fullName evidence="1">Uncharacterized protein</fullName>
    </submittedName>
</protein>
<name>A0ABQ5IG25_9ASTR</name>
<dbReference type="Proteomes" id="UP001151760">
    <property type="component" value="Unassembled WGS sequence"/>
</dbReference>
<sequence>EMDNPGITIEEYVQLETENALRNNQVYNWETAKYREISWCFDTDGGYTSIIQFCELMLRRPRIIVINIDKSYDTPLGTSDDAWINYFPNDDNDAIQANQEWFDDHEPMEDDDDDDDDDIRDLDDYLISILDTTYLTSDSYLDYFSYMIQYGVSTTMDTVEVLNEGSVIIEQLAKEGEKNVFESINEELQESLLSLKNMMYHSRQILRISRLRRIQDHCLTLKNTLYPHQRIRRI</sequence>
<accession>A0ABQ5IG25</accession>
<reference evidence="1" key="1">
    <citation type="journal article" date="2022" name="Int. J. Mol. Sci.">
        <title>Draft Genome of Tanacetum Coccineum: Genomic Comparison of Closely Related Tanacetum-Family Plants.</title>
        <authorList>
            <person name="Yamashiro T."/>
            <person name="Shiraishi A."/>
            <person name="Nakayama K."/>
            <person name="Satake H."/>
        </authorList>
    </citation>
    <scope>NUCLEOTIDE SEQUENCE</scope>
</reference>
<reference evidence="1" key="2">
    <citation type="submission" date="2022-01" db="EMBL/GenBank/DDBJ databases">
        <authorList>
            <person name="Yamashiro T."/>
            <person name="Shiraishi A."/>
            <person name="Satake H."/>
            <person name="Nakayama K."/>
        </authorList>
    </citation>
    <scope>NUCLEOTIDE SEQUENCE</scope>
</reference>
<feature type="non-terminal residue" evidence="1">
    <location>
        <position position="1"/>
    </location>
</feature>
<evidence type="ECO:0000313" key="2">
    <source>
        <dbReference type="Proteomes" id="UP001151760"/>
    </source>
</evidence>
<organism evidence="1 2">
    <name type="scientific">Tanacetum coccineum</name>
    <dbReference type="NCBI Taxonomy" id="301880"/>
    <lineage>
        <taxon>Eukaryota</taxon>
        <taxon>Viridiplantae</taxon>
        <taxon>Streptophyta</taxon>
        <taxon>Embryophyta</taxon>
        <taxon>Tracheophyta</taxon>
        <taxon>Spermatophyta</taxon>
        <taxon>Magnoliopsida</taxon>
        <taxon>eudicotyledons</taxon>
        <taxon>Gunneridae</taxon>
        <taxon>Pentapetalae</taxon>
        <taxon>asterids</taxon>
        <taxon>campanulids</taxon>
        <taxon>Asterales</taxon>
        <taxon>Asteraceae</taxon>
        <taxon>Asteroideae</taxon>
        <taxon>Anthemideae</taxon>
        <taxon>Anthemidinae</taxon>
        <taxon>Tanacetum</taxon>
    </lineage>
</organism>
<comment type="caution">
    <text evidence="1">The sequence shown here is derived from an EMBL/GenBank/DDBJ whole genome shotgun (WGS) entry which is preliminary data.</text>
</comment>
<gene>
    <name evidence="1" type="ORF">Tco_1094468</name>
</gene>
<proteinExistence type="predicted"/>